<dbReference type="PANTHER" id="PTHR21528">
    <property type="entry name" value="DEHYDRODOLICHYL DIPHOSPHATE SYNTHASE COMPLEX SUBUNIT NUS1"/>
    <property type="match status" value="1"/>
</dbReference>
<comment type="cofactor">
    <cofactor evidence="1">
        <name>Mg(2+)</name>
        <dbReference type="ChEBI" id="CHEBI:18420"/>
    </cofactor>
</comment>
<evidence type="ECO:0000313" key="15">
    <source>
        <dbReference type="EMBL" id="CAJ2501714.1"/>
    </source>
</evidence>
<dbReference type="EMBL" id="CAUWAG010000003">
    <property type="protein sequence ID" value="CAJ2501714.1"/>
    <property type="molecule type" value="Genomic_DNA"/>
</dbReference>
<evidence type="ECO:0000256" key="9">
    <source>
        <dbReference type="ARBA" id="ARBA00022842"/>
    </source>
</evidence>
<reference evidence="15" key="1">
    <citation type="submission" date="2023-10" db="EMBL/GenBank/DDBJ databases">
        <authorList>
            <person name="Hackl T."/>
        </authorList>
    </citation>
    <scope>NUCLEOTIDE SEQUENCE</scope>
</reference>
<name>A0AAI8VB34_9PEZI</name>
<evidence type="ECO:0000256" key="4">
    <source>
        <dbReference type="ARBA" id="ARBA00005432"/>
    </source>
</evidence>
<keyword evidence="16" id="KW-1185">Reference proteome</keyword>
<evidence type="ECO:0000256" key="12">
    <source>
        <dbReference type="ARBA" id="ARBA00047353"/>
    </source>
</evidence>
<comment type="caution">
    <text evidence="15">The sequence shown here is derived from an EMBL/GenBank/DDBJ whole genome shotgun (WGS) entry which is preliminary data.</text>
</comment>
<dbReference type="EC" id="2.5.1.87" evidence="5"/>
<evidence type="ECO:0000313" key="16">
    <source>
        <dbReference type="Proteomes" id="UP001295740"/>
    </source>
</evidence>
<protein>
    <recommendedName>
        <fullName evidence="5">ditrans,polycis-polyprenyl diphosphate synthase [(2E,6E)-farnesyldiphosphate specific]</fullName>
        <ecNumber evidence="5">2.5.1.87</ecNumber>
    </recommendedName>
</protein>
<feature type="transmembrane region" description="Helical" evidence="14">
    <location>
        <begin position="62"/>
        <end position="83"/>
    </location>
</feature>
<evidence type="ECO:0000256" key="10">
    <source>
        <dbReference type="ARBA" id="ARBA00022989"/>
    </source>
</evidence>
<dbReference type="Proteomes" id="UP001295740">
    <property type="component" value="Unassembled WGS sequence"/>
</dbReference>
<evidence type="ECO:0000256" key="6">
    <source>
        <dbReference type="ARBA" id="ARBA00022679"/>
    </source>
</evidence>
<comment type="similarity">
    <text evidence="4">Belongs to the UPP synthase family.</text>
</comment>
<dbReference type="PANTHER" id="PTHR21528:SF0">
    <property type="entry name" value="DEHYDRODOLICHYL DIPHOSPHATE SYNTHASE COMPLEX SUBUNIT NUS1"/>
    <property type="match status" value="1"/>
</dbReference>
<keyword evidence="7 14" id="KW-0812">Transmembrane</keyword>
<comment type="pathway">
    <text evidence="3">Protein modification; protein glycosylation.</text>
</comment>
<dbReference type="SUPFAM" id="SSF64005">
    <property type="entry name" value="Undecaprenyl diphosphate synthase"/>
    <property type="match status" value="1"/>
</dbReference>
<gene>
    <name evidence="15" type="ORF">KHLLAP_LOCUS2182</name>
</gene>
<dbReference type="GO" id="GO:0045547">
    <property type="term" value="F:ditrans,polycis-polyprenyl diphosphate synthase [(2E,6E)-farnesyl diphosphate specific] activity"/>
    <property type="evidence" value="ECO:0007669"/>
    <property type="project" value="UniProtKB-EC"/>
</dbReference>
<keyword evidence="10 14" id="KW-1133">Transmembrane helix</keyword>
<feature type="compositionally biased region" description="Basic and acidic residues" evidence="13">
    <location>
        <begin position="9"/>
        <end position="22"/>
    </location>
</feature>
<comment type="catalytic activity">
    <reaction evidence="12">
        <text>n isopentenyl diphosphate + (2E,6E)-farnesyl diphosphate = a di-trans,poly-cis-polyprenyl diphosphate + n diphosphate</text>
        <dbReference type="Rhea" id="RHEA:53008"/>
        <dbReference type="Rhea" id="RHEA-COMP:19494"/>
        <dbReference type="ChEBI" id="CHEBI:33019"/>
        <dbReference type="ChEBI" id="CHEBI:128769"/>
        <dbReference type="ChEBI" id="CHEBI:136960"/>
        <dbReference type="ChEBI" id="CHEBI:175763"/>
        <dbReference type="EC" id="2.5.1.87"/>
    </reaction>
</comment>
<dbReference type="AlphaFoldDB" id="A0AAI8VB34"/>
<evidence type="ECO:0000256" key="13">
    <source>
        <dbReference type="SAM" id="MobiDB-lite"/>
    </source>
</evidence>
<evidence type="ECO:0000256" key="2">
    <source>
        <dbReference type="ARBA" id="ARBA00004586"/>
    </source>
</evidence>
<dbReference type="InterPro" id="IPR036424">
    <property type="entry name" value="UPP_synth-like_sf"/>
</dbReference>
<accession>A0AAI8VB34</accession>
<organism evidence="15 16">
    <name type="scientific">Anthostomella pinea</name>
    <dbReference type="NCBI Taxonomy" id="933095"/>
    <lineage>
        <taxon>Eukaryota</taxon>
        <taxon>Fungi</taxon>
        <taxon>Dikarya</taxon>
        <taxon>Ascomycota</taxon>
        <taxon>Pezizomycotina</taxon>
        <taxon>Sordariomycetes</taxon>
        <taxon>Xylariomycetidae</taxon>
        <taxon>Xylariales</taxon>
        <taxon>Xylariaceae</taxon>
        <taxon>Anthostomella</taxon>
    </lineage>
</organism>
<keyword evidence="11 14" id="KW-0472">Membrane</keyword>
<evidence type="ECO:0000256" key="7">
    <source>
        <dbReference type="ARBA" id="ARBA00022692"/>
    </source>
</evidence>
<dbReference type="InterPro" id="IPR038887">
    <property type="entry name" value="Nus1/NgBR"/>
</dbReference>
<evidence type="ECO:0000256" key="8">
    <source>
        <dbReference type="ARBA" id="ARBA00022824"/>
    </source>
</evidence>
<sequence>MSFNARDTQLYREDERAGHTKLGVEEREELVKNYLPAPPARERSSSRGRKAKDKSRFGLRKVVKAQLFVFLYAFVHAIFSVYIRMRIAYRAVSVRAVSILNYHHNTPEYVRRDVGKLRRLPEHLSVILTLEDGGSGDNALQLLVNEVSEIAAWCASAGIPQLSIYEKTGLLKRYMNRTYRTVNQKLSAWFGKNQAPPQALATRGASTLQSPNRADLPRERCLTIILVSEDDGREAMVDLTKVLATMVQKEKIRPKDITTDIVDSELSDAVMREPDLLISFEPYVNLQGYPPWPIRLTEIYCEPDNQGVGYQIFLRGLRKYSQATFKIGK</sequence>
<keyword evidence="6" id="KW-0808">Transferase</keyword>
<evidence type="ECO:0000256" key="1">
    <source>
        <dbReference type="ARBA" id="ARBA00001946"/>
    </source>
</evidence>
<evidence type="ECO:0000256" key="11">
    <source>
        <dbReference type="ARBA" id="ARBA00023136"/>
    </source>
</evidence>
<proteinExistence type="inferred from homology"/>
<evidence type="ECO:0000256" key="14">
    <source>
        <dbReference type="SAM" id="Phobius"/>
    </source>
</evidence>
<dbReference type="GO" id="GO:1904423">
    <property type="term" value="C:dehydrodolichyl diphosphate synthase complex"/>
    <property type="evidence" value="ECO:0007669"/>
    <property type="project" value="InterPro"/>
</dbReference>
<comment type="subcellular location">
    <subcellularLocation>
        <location evidence="2">Endoplasmic reticulum membrane</location>
    </subcellularLocation>
</comment>
<dbReference type="GO" id="GO:0005789">
    <property type="term" value="C:endoplasmic reticulum membrane"/>
    <property type="evidence" value="ECO:0007669"/>
    <property type="project" value="UniProtKB-SubCell"/>
</dbReference>
<feature type="region of interest" description="Disordered" evidence="13">
    <location>
        <begin position="1"/>
        <end position="22"/>
    </location>
</feature>
<dbReference type="Gene3D" id="3.40.1180.10">
    <property type="entry name" value="Decaprenyl diphosphate synthase-like"/>
    <property type="match status" value="1"/>
</dbReference>
<keyword evidence="9" id="KW-0460">Magnesium</keyword>
<evidence type="ECO:0000256" key="3">
    <source>
        <dbReference type="ARBA" id="ARBA00004922"/>
    </source>
</evidence>
<evidence type="ECO:0000256" key="5">
    <source>
        <dbReference type="ARBA" id="ARBA00012596"/>
    </source>
</evidence>
<keyword evidence="8" id="KW-0256">Endoplasmic reticulum</keyword>